<sequence>MKLMRALHYQSETHIENSKAAGKSSAEDSGLSPEGGIGNTNKTFYLEPLQAICLDVHNQSAPVPEPLENNRTGRMTELLKALQENMTEK</sequence>
<keyword evidence="3" id="KW-1185">Reference proteome</keyword>
<evidence type="ECO:0000256" key="1">
    <source>
        <dbReference type="SAM" id="MobiDB-lite"/>
    </source>
</evidence>
<dbReference type="EMBL" id="CM018047">
    <property type="protein sequence ID" value="KAA8523685.1"/>
    <property type="molecule type" value="Genomic_DNA"/>
</dbReference>
<dbReference type="AlphaFoldDB" id="A0A5J4ZXY4"/>
<name>A0A5J4ZXY4_9ASTE</name>
<dbReference type="OrthoDB" id="1910926at2759"/>
<feature type="region of interest" description="Disordered" evidence="1">
    <location>
        <begin position="1"/>
        <end position="40"/>
    </location>
</feature>
<reference evidence="2 3" key="1">
    <citation type="submission" date="2019-09" db="EMBL/GenBank/DDBJ databases">
        <title>A chromosome-level genome assembly of the Chinese tupelo Nyssa sinensis.</title>
        <authorList>
            <person name="Yang X."/>
            <person name="Kang M."/>
            <person name="Yang Y."/>
            <person name="Xiong H."/>
            <person name="Wang M."/>
            <person name="Zhang Z."/>
            <person name="Wang Z."/>
            <person name="Wu H."/>
            <person name="Ma T."/>
            <person name="Liu J."/>
            <person name="Xi Z."/>
        </authorList>
    </citation>
    <scope>NUCLEOTIDE SEQUENCE [LARGE SCALE GENOMIC DNA]</scope>
    <source>
        <strain evidence="2">J267</strain>
        <tissue evidence="2">Leaf</tissue>
    </source>
</reference>
<dbReference type="Proteomes" id="UP000325577">
    <property type="component" value="Linkage Group LG4"/>
</dbReference>
<accession>A0A5J4ZXY4</accession>
<gene>
    <name evidence="2" type="ORF">F0562_010108</name>
</gene>
<organism evidence="2 3">
    <name type="scientific">Nyssa sinensis</name>
    <dbReference type="NCBI Taxonomy" id="561372"/>
    <lineage>
        <taxon>Eukaryota</taxon>
        <taxon>Viridiplantae</taxon>
        <taxon>Streptophyta</taxon>
        <taxon>Embryophyta</taxon>
        <taxon>Tracheophyta</taxon>
        <taxon>Spermatophyta</taxon>
        <taxon>Magnoliopsida</taxon>
        <taxon>eudicotyledons</taxon>
        <taxon>Gunneridae</taxon>
        <taxon>Pentapetalae</taxon>
        <taxon>asterids</taxon>
        <taxon>Cornales</taxon>
        <taxon>Nyssaceae</taxon>
        <taxon>Nyssa</taxon>
    </lineage>
</organism>
<evidence type="ECO:0000313" key="2">
    <source>
        <dbReference type="EMBL" id="KAA8523685.1"/>
    </source>
</evidence>
<evidence type="ECO:0000313" key="3">
    <source>
        <dbReference type="Proteomes" id="UP000325577"/>
    </source>
</evidence>
<proteinExistence type="predicted"/>
<protein>
    <submittedName>
        <fullName evidence="2">Uncharacterized protein</fullName>
    </submittedName>
</protein>